<keyword evidence="2" id="KW-1185">Reference proteome</keyword>
<proteinExistence type="predicted"/>
<accession>A0A8X6P303</accession>
<organism evidence="1 2">
    <name type="scientific">Nephila pilipes</name>
    <name type="common">Giant wood spider</name>
    <name type="synonym">Nephila maculata</name>
    <dbReference type="NCBI Taxonomy" id="299642"/>
    <lineage>
        <taxon>Eukaryota</taxon>
        <taxon>Metazoa</taxon>
        <taxon>Ecdysozoa</taxon>
        <taxon>Arthropoda</taxon>
        <taxon>Chelicerata</taxon>
        <taxon>Arachnida</taxon>
        <taxon>Araneae</taxon>
        <taxon>Araneomorphae</taxon>
        <taxon>Entelegynae</taxon>
        <taxon>Araneoidea</taxon>
        <taxon>Nephilidae</taxon>
        <taxon>Nephila</taxon>
    </lineage>
</organism>
<dbReference type="AlphaFoldDB" id="A0A8X6P303"/>
<sequence>MSHTHLPPWSLLVPQPCTWCMLFCRIHLYPEIFLRCGTDLRKLRHAAIIGRRAFVLACAWSLIKNRRLSSLVGWKFVNRDDGDGNVIPSFYCNVRTFYDNGVYKAGVVWNWGFDADCCFSSSIKCAVNSIGDIIRYTQSIS</sequence>
<reference evidence="1" key="1">
    <citation type="submission" date="2020-08" db="EMBL/GenBank/DDBJ databases">
        <title>Multicomponent nature underlies the extraordinary mechanical properties of spider dragline silk.</title>
        <authorList>
            <person name="Kono N."/>
            <person name="Nakamura H."/>
            <person name="Mori M."/>
            <person name="Yoshida Y."/>
            <person name="Ohtoshi R."/>
            <person name="Malay A.D."/>
            <person name="Moran D.A.P."/>
            <person name="Tomita M."/>
            <person name="Numata K."/>
            <person name="Arakawa K."/>
        </authorList>
    </citation>
    <scope>NUCLEOTIDE SEQUENCE</scope>
</reference>
<gene>
    <name evidence="1" type="ORF">NPIL_93931</name>
</gene>
<evidence type="ECO:0000313" key="2">
    <source>
        <dbReference type="Proteomes" id="UP000887013"/>
    </source>
</evidence>
<protein>
    <submittedName>
        <fullName evidence="1">Uncharacterized protein</fullName>
    </submittedName>
</protein>
<evidence type="ECO:0000313" key="1">
    <source>
        <dbReference type="EMBL" id="GFT48074.1"/>
    </source>
</evidence>
<dbReference type="Proteomes" id="UP000887013">
    <property type="component" value="Unassembled WGS sequence"/>
</dbReference>
<name>A0A8X6P303_NEPPI</name>
<dbReference type="EMBL" id="BMAW01111445">
    <property type="protein sequence ID" value="GFT48074.1"/>
    <property type="molecule type" value="Genomic_DNA"/>
</dbReference>
<comment type="caution">
    <text evidence="1">The sequence shown here is derived from an EMBL/GenBank/DDBJ whole genome shotgun (WGS) entry which is preliminary data.</text>
</comment>